<dbReference type="OrthoDB" id="3243414at2"/>
<dbReference type="Gene3D" id="3.40.50.980">
    <property type="match status" value="2"/>
</dbReference>
<dbReference type="NCBIfam" id="TIGR01733">
    <property type="entry name" value="AA-adenyl-dom"/>
    <property type="match status" value="1"/>
</dbReference>
<dbReference type="Pfam" id="PF00550">
    <property type="entry name" value="PP-binding"/>
    <property type="match status" value="1"/>
</dbReference>
<dbReference type="GO" id="GO:0044550">
    <property type="term" value="P:secondary metabolite biosynthetic process"/>
    <property type="evidence" value="ECO:0007669"/>
    <property type="project" value="TreeGrafter"/>
</dbReference>
<dbReference type="FunFam" id="2.30.38.10:FF:000001">
    <property type="entry name" value="Non-ribosomal peptide synthetase PvdI"/>
    <property type="match status" value="1"/>
</dbReference>
<dbReference type="PROSITE" id="PS00455">
    <property type="entry name" value="AMP_BINDING"/>
    <property type="match status" value="1"/>
</dbReference>
<evidence type="ECO:0000256" key="1">
    <source>
        <dbReference type="ARBA" id="ARBA00001957"/>
    </source>
</evidence>
<dbReference type="InterPro" id="IPR000873">
    <property type="entry name" value="AMP-dep_synth/lig_dom"/>
</dbReference>
<dbReference type="Pfam" id="PF00501">
    <property type="entry name" value="AMP-binding"/>
    <property type="match status" value="1"/>
</dbReference>
<dbReference type="Gene3D" id="2.30.38.10">
    <property type="entry name" value="Luciferase, Domain 3"/>
    <property type="match status" value="1"/>
</dbReference>
<dbReference type="InterPro" id="IPR020845">
    <property type="entry name" value="AMP-binding_CS"/>
</dbReference>
<evidence type="ECO:0000313" key="5">
    <source>
        <dbReference type="EMBL" id="RSM43804.1"/>
    </source>
</evidence>
<sequence>MWRLGTDRQRRGGTAVGSSFADILGDRAVSVTPYPRERTVHGLFEDWADRTPDAPALRYRGLVVSYGELDRLANRLAHRLRRMGIGAEDRVGLCVRDGNWVVGALATLKAGGAYVPLDPAYPADRLRYMCRDAGVEVVLRGGETDIELAGEQVFLDTPATGREPETRLAARVFPESLAYVMYTSGSTGTPKGVAVGHRNIVRLVRSGDSIALGPGDTAVQAANISFDAATLETWGALLNGARLAGLEPGDVLVPDRFRQDLLESEADVVFLPTALLRQHALDAPGIFRSVRHLSFGGEQADLRTVRAVRRACPDTELVNLYGPTEITTYATAFRCHDLDGADVVPIGRATANSSAYVLDDELTPVPPETPGELYLGGDGVARGYLGRPWATAERFLPDPFATASGARMYRTGDLVQRRANGELEFLGRADRQVKVRGHRVEPAEVEAVLRGFPGLSDVVVTTGRDAGDDACLIAHVVLDDGLGVNALRRHLGERVPGYLVPAVFVPVDHLPLTPNGKVDTAALPAPEAAGAAPVTAGNRAERAVRQIWQDVLGVTVPAGEVHFPDLGGHSLAAARVRSRLSALSGVDVPLRLVFDHPTPRAQAAAVAELTATAEHLADTTAAPAAVKLDPAELLAGFED</sequence>
<dbReference type="SUPFAM" id="SSF56801">
    <property type="entry name" value="Acetyl-CoA synthetase-like"/>
    <property type="match status" value="1"/>
</dbReference>
<dbReference type="GO" id="GO:0031177">
    <property type="term" value="F:phosphopantetheine binding"/>
    <property type="evidence" value="ECO:0007669"/>
    <property type="project" value="InterPro"/>
</dbReference>
<protein>
    <submittedName>
        <fullName evidence="5">Amino acid adenylation domain-containing protein</fullName>
    </submittedName>
</protein>
<dbReference type="SUPFAM" id="SSF47336">
    <property type="entry name" value="ACP-like"/>
    <property type="match status" value="1"/>
</dbReference>
<dbReference type="FunFam" id="3.40.50.980:FF:000001">
    <property type="entry name" value="Non-ribosomal peptide synthetase"/>
    <property type="match status" value="1"/>
</dbReference>
<gene>
    <name evidence="5" type="ORF">DMA12_18185</name>
</gene>
<evidence type="ECO:0000259" key="4">
    <source>
        <dbReference type="PROSITE" id="PS50075"/>
    </source>
</evidence>
<dbReference type="InterPro" id="IPR010071">
    <property type="entry name" value="AA_adenyl_dom"/>
</dbReference>
<dbReference type="PANTHER" id="PTHR45527">
    <property type="entry name" value="NONRIBOSOMAL PEPTIDE SYNTHETASE"/>
    <property type="match status" value="1"/>
</dbReference>
<dbReference type="InterPro" id="IPR020806">
    <property type="entry name" value="PKS_PP-bd"/>
</dbReference>
<comment type="cofactor">
    <cofactor evidence="1">
        <name>pantetheine 4'-phosphate</name>
        <dbReference type="ChEBI" id="CHEBI:47942"/>
    </cofactor>
</comment>
<dbReference type="InterPro" id="IPR006162">
    <property type="entry name" value="Ppantetheine_attach_site"/>
</dbReference>
<dbReference type="Gene3D" id="3.30.300.30">
    <property type="match status" value="1"/>
</dbReference>
<dbReference type="GO" id="GO:0043041">
    <property type="term" value="P:amino acid activation for nonribosomal peptide biosynthetic process"/>
    <property type="evidence" value="ECO:0007669"/>
    <property type="project" value="TreeGrafter"/>
</dbReference>
<dbReference type="InterPro" id="IPR036736">
    <property type="entry name" value="ACP-like_sf"/>
</dbReference>
<dbReference type="AlphaFoldDB" id="A0A428WL39"/>
<organism evidence="5 6">
    <name type="scientific">Amycolatopsis balhimycina DSM 5908</name>
    <dbReference type="NCBI Taxonomy" id="1081091"/>
    <lineage>
        <taxon>Bacteria</taxon>
        <taxon>Bacillati</taxon>
        <taxon>Actinomycetota</taxon>
        <taxon>Actinomycetes</taxon>
        <taxon>Pseudonocardiales</taxon>
        <taxon>Pseudonocardiaceae</taxon>
        <taxon>Amycolatopsis</taxon>
    </lineage>
</organism>
<dbReference type="EMBL" id="QHHU01000023">
    <property type="protein sequence ID" value="RSM43804.1"/>
    <property type="molecule type" value="Genomic_DNA"/>
</dbReference>
<feature type="domain" description="Carrier" evidence="4">
    <location>
        <begin position="535"/>
        <end position="610"/>
    </location>
</feature>
<evidence type="ECO:0000313" key="6">
    <source>
        <dbReference type="Proteomes" id="UP000286716"/>
    </source>
</evidence>
<keyword evidence="2" id="KW-0596">Phosphopantetheine</keyword>
<dbReference type="GO" id="GO:0005737">
    <property type="term" value="C:cytoplasm"/>
    <property type="evidence" value="ECO:0007669"/>
    <property type="project" value="TreeGrafter"/>
</dbReference>
<keyword evidence="3" id="KW-0597">Phosphoprotein</keyword>
<dbReference type="PANTHER" id="PTHR45527:SF1">
    <property type="entry name" value="FATTY ACID SYNTHASE"/>
    <property type="match status" value="1"/>
</dbReference>
<dbReference type="InterPro" id="IPR009081">
    <property type="entry name" value="PP-bd_ACP"/>
</dbReference>
<dbReference type="InterPro" id="IPR045851">
    <property type="entry name" value="AMP-bd_C_sf"/>
</dbReference>
<proteinExistence type="predicted"/>
<dbReference type="SMART" id="SM00823">
    <property type="entry name" value="PKS_PP"/>
    <property type="match status" value="1"/>
</dbReference>
<dbReference type="PROSITE" id="PS50075">
    <property type="entry name" value="CARRIER"/>
    <property type="match status" value="1"/>
</dbReference>
<dbReference type="CDD" id="cd12117">
    <property type="entry name" value="A_NRPS_Srf_like"/>
    <property type="match status" value="1"/>
</dbReference>
<reference evidence="5 6" key="1">
    <citation type="submission" date="2018-05" db="EMBL/GenBank/DDBJ databases">
        <title>Evolution of GPA BGCs.</title>
        <authorList>
            <person name="Waglechner N."/>
            <person name="Wright G.D."/>
        </authorList>
    </citation>
    <scope>NUCLEOTIDE SEQUENCE [LARGE SCALE GENOMIC DNA]</scope>
    <source>
        <strain evidence="5 6">DSM 5908</strain>
    </source>
</reference>
<keyword evidence="6" id="KW-1185">Reference proteome</keyword>
<dbReference type="PROSITE" id="PS00012">
    <property type="entry name" value="PHOSPHOPANTETHEINE"/>
    <property type="match status" value="1"/>
</dbReference>
<dbReference type="Gene3D" id="1.10.1200.10">
    <property type="entry name" value="ACP-like"/>
    <property type="match status" value="1"/>
</dbReference>
<evidence type="ECO:0000256" key="3">
    <source>
        <dbReference type="ARBA" id="ARBA00022553"/>
    </source>
</evidence>
<dbReference type="Proteomes" id="UP000286716">
    <property type="component" value="Unassembled WGS sequence"/>
</dbReference>
<dbReference type="InterPro" id="IPR025110">
    <property type="entry name" value="AMP-bd_C"/>
</dbReference>
<comment type="caution">
    <text evidence="5">The sequence shown here is derived from an EMBL/GenBank/DDBJ whole genome shotgun (WGS) entry which is preliminary data.</text>
</comment>
<name>A0A428WL39_AMYBA</name>
<accession>A0A428WL39</accession>
<dbReference type="Pfam" id="PF13193">
    <property type="entry name" value="AMP-binding_C"/>
    <property type="match status" value="1"/>
</dbReference>
<evidence type="ECO:0000256" key="2">
    <source>
        <dbReference type="ARBA" id="ARBA00022450"/>
    </source>
</evidence>